<proteinExistence type="predicted"/>
<feature type="chain" id="PRO_5001529395" evidence="1">
    <location>
        <begin position="24"/>
        <end position="73"/>
    </location>
</feature>
<evidence type="ECO:0000313" key="2">
    <source>
        <dbReference type="EMBL" id="CCI43800.1"/>
    </source>
</evidence>
<keyword evidence="3" id="KW-1185">Reference proteome</keyword>
<organism evidence="2 3">
    <name type="scientific">Albugo candida</name>
    <dbReference type="NCBI Taxonomy" id="65357"/>
    <lineage>
        <taxon>Eukaryota</taxon>
        <taxon>Sar</taxon>
        <taxon>Stramenopiles</taxon>
        <taxon>Oomycota</taxon>
        <taxon>Peronosporomycetes</taxon>
        <taxon>Albuginales</taxon>
        <taxon>Albuginaceae</taxon>
        <taxon>Albugo</taxon>
    </lineage>
</organism>
<evidence type="ECO:0000313" key="3">
    <source>
        <dbReference type="Proteomes" id="UP000053237"/>
    </source>
</evidence>
<dbReference type="InParanoid" id="A0A024GB83"/>
<keyword evidence="1" id="KW-0732">Signal</keyword>
<evidence type="ECO:0000256" key="1">
    <source>
        <dbReference type="SAM" id="SignalP"/>
    </source>
</evidence>
<accession>A0A024GB83</accession>
<reference evidence="2 3" key="1">
    <citation type="submission" date="2012-05" db="EMBL/GenBank/DDBJ databases">
        <title>Recombination and specialization in a pathogen metapopulation.</title>
        <authorList>
            <person name="Gardiner A."/>
            <person name="Kemen E."/>
            <person name="Schultz-Larsen T."/>
            <person name="MacLean D."/>
            <person name="Van Oosterhout C."/>
            <person name="Jones J.D.G."/>
        </authorList>
    </citation>
    <scope>NUCLEOTIDE SEQUENCE [LARGE SCALE GENOMIC DNA]</scope>
    <source>
        <strain evidence="2 3">Ac Nc2</strain>
    </source>
</reference>
<name>A0A024GB83_9STRA</name>
<protein>
    <submittedName>
        <fullName evidence="2">Uncharacterized protein</fullName>
    </submittedName>
</protein>
<feature type="signal peptide" evidence="1">
    <location>
        <begin position="1"/>
        <end position="23"/>
    </location>
</feature>
<dbReference type="PROSITE" id="PS51257">
    <property type="entry name" value="PROKAR_LIPOPROTEIN"/>
    <property type="match status" value="1"/>
</dbReference>
<sequence length="73" mass="8294">MRSFRAILTLTWVLACYMDASNGEELAREYIYTMPVNEPTLINTCDGYRNCQVCLLDFAGVGRVSLLGNNRRL</sequence>
<dbReference type="AlphaFoldDB" id="A0A024GB83"/>
<dbReference type="Proteomes" id="UP000053237">
    <property type="component" value="Unassembled WGS sequence"/>
</dbReference>
<dbReference type="EMBL" id="CAIX01000056">
    <property type="protein sequence ID" value="CCI43800.1"/>
    <property type="molecule type" value="Genomic_DNA"/>
</dbReference>
<comment type="caution">
    <text evidence="2">The sequence shown here is derived from an EMBL/GenBank/DDBJ whole genome shotgun (WGS) entry which is preliminary data.</text>
</comment>
<gene>
    <name evidence="2" type="ORF">BN9_045840</name>
</gene>